<gene>
    <name evidence="3" type="ORF">ECANGB1_1202</name>
</gene>
<keyword evidence="1" id="KW-0811">Translocation</keyword>
<sequence>MLLFVIIGIALAHLRRDEPRGNPLYFRNTVKKSISCTRCVPKICNLDTNNLDTIVLDLDHTLVHSVRHRDMMDACECPKVQNIQVTDTRIIFIRPMAVAFLKELRRLNLNIILFTLGSDEYVSQVLDSANIRDFFSRIYTRRQAFRFNTQYCIKCIKDCDILGDIGDYLIVDDNLAYFGNQNESVMKMKRFSMYNTEDCDLMAALAVINDIKSGKISKREGLRLFNGRN</sequence>
<keyword evidence="4" id="KW-1185">Reference proteome</keyword>
<dbReference type="AlphaFoldDB" id="A0A1Y1S6J5"/>
<proteinExistence type="inferred from homology"/>
<evidence type="ECO:0000259" key="2">
    <source>
        <dbReference type="PROSITE" id="PS50969"/>
    </source>
</evidence>
<organism evidence="3 4">
    <name type="scientific">Enterospora canceri</name>
    <dbReference type="NCBI Taxonomy" id="1081671"/>
    <lineage>
        <taxon>Eukaryota</taxon>
        <taxon>Fungi</taxon>
        <taxon>Fungi incertae sedis</taxon>
        <taxon>Microsporidia</taxon>
        <taxon>Enterocytozoonidae</taxon>
        <taxon>Enterospora</taxon>
    </lineage>
</organism>
<keyword evidence="1" id="KW-0809">Transit peptide</keyword>
<comment type="function">
    <text evidence="1">Essential component of the TIM23 complex, a complex that mediates the translocation of transit peptide-containing proteins across the mitochondrial inner membrane.</text>
</comment>
<comment type="similarity">
    <text evidence="1">Belongs to the TIM50 family.</text>
</comment>
<dbReference type="Pfam" id="PF03031">
    <property type="entry name" value="NIF"/>
    <property type="match status" value="1"/>
</dbReference>
<evidence type="ECO:0000256" key="1">
    <source>
        <dbReference type="RuleBase" id="RU365079"/>
    </source>
</evidence>
<dbReference type="InterPro" id="IPR036412">
    <property type="entry name" value="HAD-like_sf"/>
</dbReference>
<name>A0A1Y1S6J5_9MICR</name>
<feature type="domain" description="FCP1 homology" evidence="2">
    <location>
        <begin position="47"/>
        <end position="211"/>
    </location>
</feature>
<dbReference type="InterPro" id="IPR050365">
    <property type="entry name" value="TIM50"/>
</dbReference>
<dbReference type="InterPro" id="IPR023214">
    <property type="entry name" value="HAD_sf"/>
</dbReference>
<comment type="subunit">
    <text evidence="1">Component of the TIM23 complex.</text>
</comment>
<reference evidence="3 4" key="1">
    <citation type="journal article" date="2017" name="Environ. Microbiol.">
        <title>Decay of the glycolytic pathway and adaptation to intranuclear parasitism within Enterocytozoonidae microsporidia.</title>
        <authorList>
            <person name="Wiredu Boakye D."/>
            <person name="Jaroenlak P."/>
            <person name="Prachumwat A."/>
            <person name="Williams T.A."/>
            <person name="Bateman K.S."/>
            <person name="Itsathitphaisarn O."/>
            <person name="Sritunyalucksana K."/>
            <person name="Paszkiewicz K.H."/>
            <person name="Moore K.A."/>
            <person name="Stentiford G.D."/>
            <person name="Williams B.A."/>
        </authorList>
    </citation>
    <scope>NUCLEOTIDE SEQUENCE [LARGE SCALE GENOMIC DNA]</scope>
    <source>
        <strain evidence="3 4">GB1</strain>
    </source>
</reference>
<evidence type="ECO:0000313" key="4">
    <source>
        <dbReference type="Proteomes" id="UP000192639"/>
    </source>
</evidence>
<dbReference type="EMBL" id="LWDP01000034">
    <property type="protein sequence ID" value="ORD94046.1"/>
    <property type="molecule type" value="Genomic_DNA"/>
</dbReference>
<dbReference type="Proteomes" id="UP000192639">
    <property type="component" value="Unassembled WGS sequence"/>
</dbReference>
<dbReference type="InterPro" id="IPR004274">
    <property type="entry name" value="FCP1_dom"/>
</dbReference>
<dbReference type="PROSITE" id="PS50969">
    <property type="entry name" value="FCP1"/>
    <property type="match status" value="1"/>
</dbReference>
<dbReference type="SMART" id="SM00577">
    <property type="entry name" value="CPDc"/>
    <property type="match status" value="1"/>
</dbReference>
<dbReference type="GO" id="GO:0005744">
    <property type="term" value="C:TIM23 mitochondrial import inner membrane translocase complex"/>
    <property type="evidence" value="ECO:0007669"/>
    <property type="project" value="UniProtKB-UniRule"/>
</dbReference>
<protein>
    <recommendedName>
        <fullName evidence="1">Mitochondrial import inner membrane translocase subunit TIM50</fullName>
    </recommendedName>
</protein>
<keyword evidence="1" id="KW-0496">Mitochondrion</keyword>
<dbReference type="VEuPathDB" id="MicrosporidiaDB:ECANGB1_1202"/>
<dbReference type="Gene3D" id="3.40.50.1000">
    <property type="entry name" value="HAD superfamily/HAD-like"/>
    <property type="match status" value="1"/>
</dbReference>
<dbReference type="OrthoDB" id="277011at2759"/>
<accession>A0A1Y1S6J5</accession>
<comment type="subcellular location">
    <subcellularLocation>
        <location evidence="1">Mitochondrion inner membrane</location>
        <topology evidence="1">Single-pass membrane protein</topology>
    </subcellularLocation>
</comment>
<dbReference type="SUPFAM" id="SSF56784">
    <property type="entry name" value="HAD-like"/>
    <property type="match status" value="1"/>
</dbReference>
<keyword evidence="1" id="KW-0813">Transport</keyword>
<evidence type="ECO:0000313" key="3">
    <source>
        <dbReference type="EMBL" id="ORD94046.1"/>
    </source>
</evidence>
<dbReference type="PANTHER" id="PTHR12210">
    <property type="entry name" value="DULLARD PROTEIN PHOSPHATASE"/>
    <property type="match status" value="1"/>
</dbReference>
<keyword evidence="1" id="KW-0653">Protein transport</keyword>
<comment type="caution">
    <text evidence="3">The sequence shown here is derived from an EMBL/GenBank/DDBJ whole genome shotgun (WGS) entry which is preliminary data.</text>
</comment>
<dbReference type="GO" id="GO:0015031">
    <property type="term" value="P:protein transport"/>
    <property type="evidence" value="ECO:0007669"/>
    <property type="project" value="UniProtKB-KW"/>
</dbReference>